<evidence type="ECO:0000313" key="3">
    <source>
        <dbReference type="Proteomes" id="UP000198412"/>
    </source>
</evidence>
<protein>
    <submittedName>
        <fullName evidence="2">Methyltransferase domain-containing protein</fullName>
    </submittedName>
</protein>
<dbReference type="EMBL" id="FZNX01000001">
    <property type="protein sequence ID" value="SNR35537.1"/>
    <property type="molecule type" value="Genomic_DNA"/>
</dbReference>
<proteinExistence type="predicted"/>
<gene>
    <name evidence="2" type="ORF">SAMN04488111_0733</name>
</gene>
<dbReference type="Proteomes" id="UP000198412">
    <property type="component" value="Unassembled WGS sequence"/>
</dbReference>
<dbReference type="OrthoDB" id="3896938at2"/>
<dbReference type="GO" id="GO:0032259">
    <property type="term" value="P:methylation"/>
    <property type="evidence" value="ECO:0007669"/>
    <property type="project" value="UniProtKB-KW"/>
</dbReference>
<dbReference type="CDD" id="cd02440">
    <property type="entry name" value="AdoMet_MTases"/>
    <property type="match status" value="1"/>
</dbReference>
<dbReference type="InterPro" id="IPR013216">
    <property type="entry name" value="Methyltransf_11"/>
</dbReference>
<evidence type="ECO:0000313" key="2">
    <source>
        <dbReference type="EMBL" id="SNR35537.1"/>
    </source>
</evidence>
<organism evidence="2 3">
    <name type="scientific">Lutibacter flavus</name>
    <dbReference type="NCBI Taxonomy" id="691689"/>
    <lineage>
        <taxon>Bacteria</taxon>
        <taxon>Pseudomonadati</taxon>
        <taxon>Bacteroidota</taxon>
        <taxon>Flavobacteriia</taxon>
        <taxon>Flavobacteriales</taxon>
        <taxon>Flavobacteriaceae</taxon>
        <taxon>Lutibacter</taxon>
    </lineage>
</organism>
<dbReference type="InterPro" id="IPR029063">
    <property type="entry name" value="SAM-dependent_MTases_sf"/>
</dbReference>
<dbReference type="GO" id="GO:0008757">
    <property type="term" value="F:S-adenosylmethionine-dependent methyltransferase activity"/>
    <property type="evidence" value="ECO:0007669"/>
    <property type="project" value="InterPro"/>
</dbReference>
<dbReference type="AlphaFoldDB" id="A0A238VN17"/>
<dbReference type="Pfam" id="PF08241">
    <property type="entry name" value="Methyltransf_11"/>
    <property type="match status" value="1"/>
</dbReference>
<name>A0A238VN17_9FLAO</name>
<dbReference type="PANTHER" id="PTHR43861">
    <property type="entry name" value="TRANS-ACONITATE 2-METHYLTRANSFERASE-RELATED"/>
    <property type="match status" value="1"/>
</dbReference>
<dbReference type="Gene3D" id="3.40.50.150">
    <property type="entry name" value="Vaccinia Virus protein VP39"/>
    <property type="match status" value="1"/>
</dbReference>
<evidence type="ECO:0000259" key="1">
    <source>
        <dbReference type="Pfam" id="PF08241"/>
    </source>
</evidence>
<sequence length="200" mass="22924">MNFVTLKKSIKGVDIYILDQILKGRYQAGAKILDAGCGNGRNLKWFYQQGFEIYGTDMHSGPTQTCKELYPTQKEYFTQATVEQLPYKSNNFNHVICNAVLHFAKDLSHFSQMFDELLRVLKPHGTLFIRTASIFGLENEVIALENGNYKLPDGSTRFLLTATILEEIQNRNEISFIEDVKTTIVHSKRCMTTLMIEKKE</sequence>
<dbReference type="RefSeq" id="WP_089377051.1">
    <property type="nucleotide sequence ID" value="NZ_FZNX01000001.1"/>
</dbReference>
<keyword evidence="2" id="KW-0808">Transferase</keyword>
<dbReference type="SUPFAM" id="SSF53335">
    <property type="entry name" value="S-adenosyl-L-methionine-dependent methyltransferases"/>
    <property type="match status" value="1"/>
</dbReference>
<accession>A0A238VN17</accession>
<feature type="domain" description="Methyltransferase type 11" evidence="1">
    <location>
        <begin position="33"/>
        <end position="129"/>
    </location>
</feature>
<dbReference type="PANTHER" id="PTHR43861:SF1">
    <property type="entry name" value="TRANS-ACONITATE 2-METHYLTRANSFERASE"/>
    <property type="match status" value="1"/>
</dbReference>
<reference evidence="3" key="1">
    <citation type="submission" date="2017-06" db="EMBL/GenBank/DDBJ databases">
        <authorList>
            <person name="Varghese N."/>
            <person name="Submissions S."/>
        </authorList>
    </citation>
    <scope>NUCLEOTIDE SEQUENCE [LARGE SCALE GENOMIC DNA]</scope>
    <source>
        <strain evidence="3">DSM 27993</strain>
    </source>
</reference>
<keyword evidence="3" id="KW-1185">Reference proteome</keyword>
<keyword evidence="2" id="KW-0489">Methyltransferase</keyword>